<dbReference type="RefSeq" id="WP_094841988.1">
    <property type="nucleotide sequence ID" value="NZ_NEVS01000004.1"/>
</dbReference>
<dbReference type="PANTHER" id="PTHR43333">
    <property type="entry name" value="2-HACID_DH_C DOMAIN-CONTAINING PROTEIN"/>
    <property type="match status" value="1"/>
</dbReference>
<proteinExistence type="predicted"/>
<comment type="caution">
    <text evidence="4">The sequence shown here is derived from an EMBL/GenBank/DDBJ whole genome shotgun (WGS) entry which is preliminary data.</text>
</comment>
<dbReference type="CDD" id="cd12165">
    <property type="entry name" value="2-Hacid_dh_6"/>
    <property type="match status" value="1"/>
</dbReference>
<feature type="domain" description="D-isomer specific 2-hydroxyacid dehydrogenase NAD-binding" evidence="3">
    <location>
        <begin position="106"/>
        <end position="289"/>
    </location>
</feature>
<organism evidence="4 5">
    <name type="scientific">Bordetella genomosp. 11</name>
    <dbReference type="NCBI Taxonomy" id="1416808"/>
    <lineage>
        <taxon>Bacteria</taxon>
        <taxon>Pseudomonadati</taxon>
        <taxon>Pseudomonadota</taxon>
        <taxon>Betaproteobacteria</taxon>
        <taxon>Burkholderiales</taxon>
        <taxon>Alcaligenaceae</taxon>
        <taxon>Bordetella</taxon>
    </lineage>
</organism>
<dbReference type="OrthoDB" id="9805416at2"/>
<dbReference type="AlphaFoldDB" id="A0A261UGC2"/>
<accession>A0A261UGC2</accession>
<evidence type="ECO:0000313" key="5">
    <source>
        <dbReference type="Proteomes" id="UP000215767"/>
    </source>
</evidence>
<reference evidence="5" key="1">
    <citation type="submission" date="2017-05" db="EMBL/GenBank/DDBJ databases">
        <title>Complete and WGS of Bordetella genogroups.</title>
        <authorList>
            <person name="Spilker T."/>
            <person name="Lipuma J."/>
        </authorList>
    </citation>
    <scope>NUCLEOTIDE SEQUENCE [LARGE SCALE GENOMIC DNA]</scope>
    <source>
        <strain evidence="5">AU8856</strain>
    </source>
</reference>
<dbReference type="Proteomes" id="UP000215767">
    <property type="component" value="Unassembled WGS sequence"/>
</dbReference>
<dbReference type="InterPro" id="IPR006140">
    <property type="entry name" value="D-isomer_DH_NAD-bd"/>
</dbReference>
<gene>
    <name evidence="4" type="ORF">CAL28_14345</name>
</gene>
<dbReference type="GO" id="GO:0016491">
    <property type="term" value="F:oxidoreductase activity"/>
    <property type="evidence" value="ECO:0007669"/>
    <property type="project" value="UniProtKB-KW"/>
</dbReference>
<dbReference type="Gene3D" id="3.40.50.720">
    <property type="entry name" value="NAD(P)-binding Rossmann-like Domain"/>
    <property type="match status" value="2"/>
</dbReference>
<dbReference type="InterPro" id="IPR036291">
    <property type="entry name" value="NAD(P)-bd_dom_sf"/>
</dbReference>
<keyword evidence="2" id="KW-0520">NAD</keyword>
<dbReference type="GO" id="GO:0051287">
    <property type="term" value="F:NAD binding"/>
    <property type="evidence" value="ECO:0007669"/>
    <property type="project" value="InterPro"/>
</dbReference>
<dbReference type="SUPFAM" id="SSF51735">
    <property type="entry name" value="NAD(P)-binding Rossmann-fold domains"/>
    <property type="match status" value="1"/>
</dbReference>
<sequence length="325" mass="35502">MNIFLVGEAATHAEKLASRLTCGAAIVPLPREAAHAADHDGRIGPHDVVVSLRFSRPPGATPAFRLLHVPGAGLDGIDMSSVPPGATVCNVFEHEIPIAEYVTLAMLEWQIRLRDLAARFTPRSWSDLYRSRPPHAELYGKTLLLIGLGRIGRAIATRARAFGMRVLAVDGYAQPPAGLVDRVFAPHELGEALPAAEFVVICCPLTEDTRGMFHAGTLARMRRDAVLINVSRAEIARERDLYEALRDKVIAGAILDVWYRYPKGADDDVEPASLPFLDLPNVIATPHTSAWTVDLPWRRYGLIAANIDRLARGEALSNVVRPPGR</sequence>
<evidence type="ECO:0000259" key="3">
    <source>
        <dbReference type="Pfam" id="PF02826"/>
    </source>
</evidence>
<protein>
    <recommendedName>
        <fullName evidence="3">D-isomer specific 2-hydroxyacid dehydrogenase NAD-binding domain-containing protein</fullName>
    </recommendedName>
</protein>
<name>A0A261UGC2_9BORD</name>
<keyword evidence="5" id="KW-1185">Reference proteome</keyword>
<keyword evidence="1" id="KW-0560">Oxidoreductase</keyword>
<evidence type="ECO:0000256" key="1">
    <source>
        <dbReference type="ARBA" id="ARBA00023002"/>
    </source>
</evidence>
<dbReference type="PANTHER" id="PTHR43333:SF1">
    <property type="entry name" value="D-ISOMER SPECIFIC 2-HYDROXYACID DEHYDROGENASE NAD-BINDING DOMAIN-CONTAINING PROTEIN"/>
    <property type="match status" value="1"/>
</dbReference>
<dbReference type="Pfam" id="PF02826">
    <property type="entry name" value="2-Hacid_dh_C"/>
    <property type="match status" value="1"/>
</dbReference>
<evidence type="ECO:0000256" key="2">
    <source>
        <dbReference type="ARBA" id="ARBA00023027"/>
    </source>
</evidence>
<evidence type="ECO:0000313" key="4">
    <source>
        <dbReference type="EMBL" id="OZI60577.1"/>
    </source>
</evidence>
<dbReference type="EMBL" id="NEVS01000004">
    <property type="protein sequence ID" value="OZI60577.1"/>
    <property type="molecule type" value="Genomic_DNA"/>
</dbReference>